<dbReference type="Proteomes" id="UP000825434">
    <property type="component" value="Chromosome 1"/>
</dbReference>
<organism evidence="2 3">
    <name type="scientific">Candidozyma haemuli</name>
    <dbReference type="NCBI Taxonomy" id="45357"/>
    <lineage>
        <taxon>Eukaryota</taxon>
        <taxon>Fungi</taxon>
        <taxon>Dikarya</taxon>
        <taxon>Ascomycota</taxon>
        <taxon>Saccharomycotina</taxon>
        <taxon>Pichiomycetes</taxon>
        <taxon>Metschnikowiaceae</taxon>
        <taxon>Candidozyma</taxon>
    </lineage>
</organism>
<evidence type="ECO:0000256" key="1">
    <source>
        <dbReference type="SAM" id="MobiDB-lite"/>
    </source>
</evidence>
<accession>A0ABX8I157</accession>
<evidence type="ECO:0000313" key="2">
    <source>
        <dbReference type="EMBL" id="QWU86925.1"/>
    </source>
</evidence>
<proteinExistence type="predicted"/>
<reference evidence="2 3" key="1">
    <citation type="submission" date="2021-06" db="EMBL/GenBank/DDBJ databases">
        <title>Candida outbreak in Lebanon.</title>
        <authorList>
            <person name="Finianos M."/>
        </authorList>
    </citation>
    <scope>NUCLEOTIDE SEQUENCE [LARGE SCALE GENOMIC DNA]</scope>
    <source>
        <strain evidence="2">CA3LBN</strain>
    </source>
</reference>
<keyword evidence="3" id="KW-1185">Reference proteome</keyword>
<feature type="region of interest" description="Disordered" evidence="1">
    <location>
        <begin position="17"/>
        <end position="55"/>
    </location>
</feature>
<dbReference type="EMBL" id="CP076661">
    <property type="protein sequence ID" value="QWU86925.1"/>
    <property type="molecule type" value="Genomic_DNA"/>
</dbReference>
<protein>
    <submittedName>
        <fullName evidence="2">Uncharacterized protein</fullName>
    </submittedName>
</protein>
<name>A0ABX8I157_9ASCO</name>
<gene>
    <name evidence="2" type="ORF">CA3LBN_001143</name>
</gene>
<evidence type="ECO:0000313" key="3">
    <source>
        <dbReference type="Proteomes" id="UP000825434"/>
    </source>
</evidence>
<sequence>MLSSWIRAQLNPGFLNTSRDQEQEHHVNLRVPESPALPRGMDESGRGVSKVATDENDEEDLTLQDLFPTNPNMLLPHLRPIMPAADNTVAVASVITLNALFGLSLICRRVPRFGESPVMSRIYSLSRKAIGSLMFTASAIEGMRCGISYDPWYEEAREWREWAIRNGDNPGWWFGAIQWYEPMSKDYWMALLNKRVSNMRLARRVAQRPTPAVYMSDRGDGIGVRYELPNWNDFVGIYEEMRTRNEEIQARQLGKDFKNVTELNKAEREDKRLEREIAEEKALAEEGYEYESPRRTEVINFPASLTKNHWLASDDYFAKVWTQCDPWWELSQEIIRESRTIPRSYMRDSNH</sequence>